<organism evidence="2 3">
    <name type="scientific">Mesorhabditis spiculigera</name>
    <dbReference type="NCBI Taxonomy" id="96644"/>
    <lineage>
        <taxon>Eukaryota</taxon>
        <taxon>Metazoa</taxon>
        <taxon>Ecdysozoa</taxon>
        <taxon>Nematoda</taxon>
        <taxon>Chromadorea</taxon>
        <taxon>Rhabditida</taxon>
        <taxon>Rhabditina</taxon>
        <taxon>Rhabditomorpha</taxon>
        <taxon>Rhabditoidea</taxon>
        <taxon>Rhabditidae</taxon>
        <taxon>Mesorhabditinae</taxon>
        <taxon>Mesorhabditis</taxon>
    </lineage>
</organism>
<dbReference type="Proteomes" id="UP001177023">
    <property type="component" value="Unassembled WGS sequence"/>
</dbReference>
<dbReference type="Pfam" id="PF13679">
    <property type="entry name" value="Methyltransf_32"/>
    <property type="match status" value="1"/>
</dbReference>
<dbReference type="InterPro" id="IPR025714">
    <property type="entry name" value="Methyltranfer_dom"/>
</dbReference>
<feature type="domain" description="Methyltransferase" evidence="1">
    <location>
        <begin position="122"/>
        <end position="266"/>
    </location>
</feature>
<reference evidence="2" key="1">
    <citation type="submission" date="2023-06" db="EMBL/GenBank/DDBJ databases">
        <authorList>
            <person name="Delattre M."/>
        </authorList>
    </citation>
    <scope>NUCLEOTIDE SEQUENCE</scope>
    <source>
        <strain evidence="2">AF72</strain>
    </source>
</reference>
<dbReference type="AlphaFoldDB" id="A0AA36GB20"/>
<accession>A0AA36GB20</accession>
<name>A0AA36GB20_9BILA</name>
<dbReference type="EMBL" id="CATQJA010002709">
    <property type="protein sequence ID" value="CAJ0586954.1"/>
    <property type="molecule type" value="Genomic_DNA"/>
</dbReference>
<comment type="caution">
    <text evidence="2">The sequence shown here is derived from an EMBL/GenBank/DDBJ whole genome shotgun (WGS) entry which is preliminary data.</text>
</comment>
<dbReference type="Gene3D" id="3.40.50.150">
    <property type="entry name" value="Vaccinia Virus protein VP39"/>
    <property type="match status" value="1"/>
</dbReference>
<feature type="non-terminal residue" evidence="2">
    <location>
        <position position="1"/>
    </location>
</feature>
<dbReference type="GO" id="GO:0000179">
    <property type="term" value="F:rRNA (adenine-N6,N6-)-dimethyltransferase activity"/>
    <property type="evidence" value="ECO:0007669"/>
    <property type="project" value="InterPro"/>
</dbReference>
<evidence type="ECO:0000313" key="3">
    <source>
        <dbReference type="Proteomes" id="UP001177023"/>
    </source>
</evidence>
<evidence type="ECO:0000259" key="1">
    <source>
        <dbReference type="Pfam" id="PF13679"/>
    </source>
</evidence>
<protein>
    <recommendedName>
        <fullName evidence="1">Methyltransferase domain-containing protein</fullName>
    </recommendedName>
</protein>
<evidence type="ECO:0000313" key="2">
    <source>
        <dbReference type="EMBL" id="CAJ0586954.1"/>
    </source>
</evidence>
<proteinExistence type="predicted"/>
<dbReference type="InterPro" id="IPR029063">
    <property type="entry name" value="SAM-dependent_MTases_sf"/>
</dbReference>
<dbReference type="InterPro" id="IPR052220">
    <property type="entry name" value="METTL25"/>
</dbReference>
<keyword evidence="3" id="KW-1185">Reference proteome</keyword>
<dbReference type="InterPro" id="IPR020596">
    <property type="entry name" value="rRNA_Ade_Mease_Trfase_CS"/>
</dbReference>
<dbReference type="PANTHER" id="PTHR12496">
    <property type="entry name" value="CGI-41 METHYLTRANSFERASE"/>
    <property type="match status" value="1"/>
</dbReference>
<dbReference type="PANTHER" id="PTHR12496:SF2">
    <property type="entry name" value="METHYLTRANSFERASE-LIKE PROTEIN 25B"/>
    <property type="match status" value="1"/>
</dbReference>
<dbReference type="PROSITE" id="PS01131">
    <property type="entry name" value="RRNA_A_DIMETH"/>
    <property type="match status" value="1"/>
</dbReference>
<sequence>MNELQQDFVQTLASQYQVDFFIDRPFERLLPPSWQKFFRSLDIKTIATLCDPSTPTNSVGSLWPLGLLALRSLSAGAALSRQPPGRPADIAKLFEVDPDELPPDFSLPLGNDGELSRKIKVKKLHEIERIVETIRVAGRKRKFGTVVDIGAGVGHLTRAVSLSMPVNVHSIEADAKLVSAAKKLDSNFTQYLAQPFTPSAAWQEPERKAEFVELDANTVIPNQEDGVCLVGVHACGDLSSTIIRMFEKHEQVRCLILFGCCYHKLNSGADKLYQQCCGDSKPREFPAVLGYPLCPDSSPILSYAARELACYAREQYLTAVNFDLRQQIYRSLLEWVVVRATIERAEGPVRRLPIRGIPATAADLHFDEYVVQSLKPYPELYERVRVVLNDLDYDIDEILEDTYHPLLKHVLLMTASGKFVNPVILPLPSHFLIL</sequence>
<dbReference type="SUPFAM" id="SSF53335">
    <property type="entry name" value="S-adenosyl-L-methionine-dependent methyltransferases"/>
    <property type="match status" value="1"/>
</dbReference>
<gene>
    <name evidence="2" type="ORF">MSPICULIGERA_LOCUS24934</name>
</gene>